<dbReference type="RefSeq" id="WP_029084670.1">
    <property type="nucleotide sequence ID" value="NZ_CP088285.1"/>
</dbReference>
<dbReference type="InterPro" id="IPR034904">
    <property type="entry name" value="FSCA_dom_sf"/>
</dbReference>
<dbReference type="SUPFAM" id="SSF117916">
    <property type="entry name" value="Fe-S cluster assembly (FSCA) domain-like"/>
    <property type="match status" value="1"/>
</dbReference>
<accession>A0A973VX62</accession>
<dbReference type="GO" id="GO:0051536">
    <property type="term" value="F:iron-sulfur cluster binding"/>
    <property type="evidence" value="ECO:0007669"/>
    <property type="project" value="InterPro"/>
</dbReference>
<protein>
    <submittedName>
        <fullName evidence="2">NifU family protein</fullName>
    </submittedName>
</protein>
<proteinExistence type="predicted"/>
<comment type="caution">
    <text evidence="2">The sequence shown here is derived from an EMBL/GenBank/DDBJ whole genome shotgun (WGS) entry which is preliminary data.</text>
</comment>
<dbReference type="EMBL" id="JAAOLE020000001">
    <property type="protein sequence ID" value="NVI43015.1"/>
    <property type="molecule type" value="Genomic_DNA"/>
</dbReference>
<evidence type="ECO:0000313" key="2">
    <source>
        <dbReference type="EMBL" id="NVI43015.1"/>
    </source>
</evidence>
<organism evidence="2">
    <name type="scientific">Bradyrhizobium septentrionale</name>
    <dbReference type="NCBI Taxonomy" id="1404411"/>
    <lineage>
        <taxon>Bacteria</taxon>
        <taxon>Pseudomonadati</taxon>
        <taxon>Pseudomonadota</taxon>
        <taxon>Alphaproteobacteria</taxon>
        <taxon>Hyphomicrobiales</taxon>
        <taxon>Nitrobacteraceae</taxon>
        <taxon>Bradyrhizobium</taxon>
    </lineage>
</organism>
<dbReference type="Gene3D" id="3.30.300.130">
    <property type="entry name" value="Fe-S cluster assembly (FSCA)"/>
    <property type="match status" value="1"/>
</dbReference>
<name>A0A973VX62_9BRAD</name>
<evidence type="ECO:0000259" key="1">
    <source>
        <dbReference type="Pfam" id="PF01106"/>
    </source>
</evidence>
<gene>
    <name evidence="2" type="ORF">HAP48_008130</name>
</gene>
<dbReference type="AlphaFoldDB" id="A0A973VX62"/>
<feature type="domain" description="NIF system FeS cluster assembly NifU C-terminal" evidence="1">
    <location>
        <begin position="22"/>
        <end position="84"/>
    </location>
</feature>
<dbReference type="GO" id="GO:0016226">
    <property type="term" value="P:iron-sulfur cluster assembly"/>
    <property type="evidence" value="ECO:0007669"/>
    <property type="project" value="InterPro"/>
</dbReference>
<sequence length="96" mass="10565">MLADPEQLRQLTAISTGRAGRIRAVIEEIRANLQRSGADYQLIGIDGSKIMVGATRACALFKLLRMTLEGVQVQLVDRLVEFVRLITVVVAGKTRD</sequence>
<dbReference type="Pfam" id="PF01106">
    <property type="entry name" value="NifU"/>
    <property type="match status" value="1"/>
</dbReference>
<dbReference type="GO" id="GO:0005506">
    <property type="term" value="F:iron ion binding"/>
    <property type="evidence" value="ECO:0007669"/>
    <property type="project" value="InterPro"/>
</dbReference>
<dbReference type="InterPro" id="IPR001075">
    <property type="entry name" value="NIF_FeS_clus_asmbl_NifU_C"/>
</dbReference>
<reference evidence="2" key="1">
    <citation type="submission" date="2020-06" db="EMBL/GenBank/DDBJ databases">
        <title>Whole Genome Sequence of Bradyrhizobium sp. Strain 1S1.</title>
        <authorList>
            <person name="Bromfield E.S.P."/>
            <person name="Cloutier S."/>
        </authorList>
    </citation>
    <scope>NUCLEOTIDE SEQUENCE [LARGE SCALE GENOMIC DNA]</scope>
    <source>
        <strain evidence="2">1S1</strain>
    </source>
</reference>